<evidence type="ECO:0000256" key="2">
    <source>
        <dbReference type="SAM" id="Phobius"/>
    </source>
</evidence>
<dbReference type="OrthoDB" id="8896802at2"/>
<evidence type="ECO:0000256" key="1">
    <source>
        <dbReference type="SAM" id="MobiDB-lite"/>
    </source>
</evidence>
<feature type="transmembrane region" description="Helical" evidence="2">
    <location>
        <begin position="77"/>
        <end position="98"/>
    </location>
</feature>
<reference evidence="3 4" key="1">
    <citation type="journal article" date="2013" name="Genome Announc.">
        <title>Draft Genome Sequence of a Benzothiophene-Desulfurizing Bacterium, Gordona terrae Strain C-6.</title>
        <authorList>
            <person name="Wang W."/>
            <person name="Ma T."/>
            <person name="Ren Y."/>
            <person name="Li G."/>
        </authorList>
    </citation>
    <scope>NUCLEOTIDE SEQUENCE [LARGE SCALE GENOMIC DNA]</scope>
    <source>
        <strain evidence="3 4">C-6</strain>
    </source>
</reference>
<feature type="transmembrane region" description="Helical" evidence="2">
    <location>
        <begin position="51"/>
        <end position="71"/>
    </location>
</feature>
<dbReference type="Proteomes" id="UP000013569">
    <property type="component" value="Unassembled WGS sequence"/>
</dbReference>
<sequence>MNNPNSAIPEEATPAVWRRYEEWRGRRHQEFNSKYSHWLVSWRTRRTFRRLVLLQAFFSTLLVISSVFAFLNTGWFLIPFAVGLVGLLTTLSLLRIVTGSIADTPVTALDEIQVAQRNSARAIGFVVLYSLMFIPYAVLIVLSFRDEVPGQWVYGCAILLITLVVAAISVPTMLIAWWMADPDPEDLEAMRKPSAIDDHPTITDNQESAP</sequence>
<feature type="transmembrane region" description="Helical" evidence="2">
    <location>
        <begin position="119"/>
        <end position="140"/>
    </location>
</feature>
<feature type="transmembrane region" description="Helical" evidence="2">
    <location>
        <begin position="152"/>
        <end position="180"/>
    </location>
</feature>
<protein>
    <submittedName>
        <fullName evidence="3">Uncharacterized protein</fullName>
    </submittedName>
</protein>
<evidence type="ECO:0000313" key="3">
    <source>
        <dbReference type="EMBL" id="EON31736.1"/>
    </source>
</evidence>
<organism evidence="3 4">
    <name type="scientific">Gordonia terrae C-6</name>
    <dbReference type="NCBI Taxonomy" id="1316928"/>
    <lineage>
        <taxon>Bacteria</taxon>
        <taxon>Bacillati</taxon>
        <taxon>Actinomycetota</taxon>
        <taxon>Actinomycetes</taxon>
        <taxon>Mycobacteriales</taxon>
        <taxon>Gordoniaceae</taxon>
        <taxon>Gordonia</taxon>
    </lineage>
</organism>
<dbReference type="AlphaFoldDB" id="R7Y6U4"/>
<keyword evidence="2" id="KW-1133">Transmembrane helix</keyword>
<evidence type="ECO:0000313" key="4">
    <source>
        <dbReference type="Proteomes" id="UP000013569"/>
    </source>
</evidence>
<proteinExistence type="predicted"/>
<keyword evidence="2" id="KW-0472">Membrane</keyword>
<dbReference type="RefSeq" id="WP_010843545.1">
    <property type="nucleotide sequence ID" value="NZ_AQPW01000020.1"/>
</dbReference>
<feature type="region of interest" description="Disordered" evidence="1">
    <location>
        <begin position="188"/>
        <end position="210"/>
    </location>
</feature>
<accession>R7Y6U4</accession>
<keyword evidence="2" id="KW-0812">Transmembrane</keyword>
<feature type="compositionally biased region" description="Basic and acidic residues" evidence="1">
    <location>
        <begin position="188"/>
        <end position="201"/>
    </location>
</feature>
<name>R7Y6U4_9ACTN</name>
<dbReference type="PATRIC" id="fig|1316928.3.peg.3170"/>
<dbReference type="EMBL" id="AQPW01000020">
    <property type="protein sequence ID" value="EON31736.1"/>
    <property type="molecule type" value="Genomic_DNA"/>
</dbReference>
<comment type="caution">
    <text evidence="3">The sequence shown here is derived from an EMBL/GenBank/DDBJ whole genome shotgun (WGS) entry which is preliminary data.</text>
</comment>
<gene>
    <name evidence="3" type="ORF">GTC6_15708</name>
</gene>